<gene>
    <name evidence="4" type="ORF">CA260_20375</name>
</gene>
<feature type="compositionally biased region" description="Basic and acidic residues" evidence="2">
    <location>
        <begin position="55"/>
        <end position="67"/>
    </location>
</feature>
<dbReference type="AlphaFoldDB" id="A0A328NZC7"/>
<comment type="caution">
    <text evidence="4">The sequence shown here is derived from an EMBL/GenBank/DDBJ whole genome shotgun (WGS) entry which is preliminary data.</text>
</comment>
<protein>
    <recommendedName>
        <fullName evidence="3">HTH LytTR-type domain-containing protein</fullName>
    </recommendedName>
</protein>
<evidence type="ECO:0000256" key="2">
    <source>
        <dbReference type="SAM" id="MobiDB-lite"/>
    </source>
</evidence>
<evidence type="ECO:0000256" key="1">
    <source>
        <dbReference type="ARBA" id="ARBA00023012"/>
    </source>
</evidence>
<dbReference type="InterPro" id="IPR046947">
    <property type="entry name" value="LytR-like"/>
</dbReference>
<organism evidence="4 5">
    <name type="scientific">Dyella jiangningensis</name>
    <dbReference type="NCBI Taxonomy" id="1379159"/>
    <lineage>
        <taxon>Bacteria</taxon>
        <taxon>Pseudomonadati</taxon>
        <taxon>Pseudomonadota</taxon>
        <taxon>Gammaproteobacteria</taxon>
        <taxon>Lysobacterales</taxon>
        <taxon>Rhodanobacteraceae</taxon>
        <taxon>Dyella</taxon>
    </lineage>
</organism>
<dbReference type="EMBL" id="NFZS01000007">
    <property type="protein sequence ID" value="RAO74513.1"/>
    <property type="molecule type" value="Genomic_DNA"/>
</dbReference>
<accession>A0A328NZC7</accession>
<evidence type="ECO:0000313" key="5">
    <source>
        <dbReference type="Proteomes" id="UP000248926"/>
    </source>
</evidence>
<dbReference type="GO" id="GO:0003677">
    <property type="term" value="F:DNA binding"/>
    <property type="evidence" value="ECO:0007669"/>
    <property type="project" value="InterPro"/>
</dbReference>
<feature type="domain" description="HTH LytTR-type" evidence="3">
    <location>
        <begin position="73"/>
        <end position="174"/>
    </location>
</feature>
<feature type="region of interest" description="Disordered" evidence="2">
    <location>
        <begin position="1"/>
        <end position="67"/>
    </location>
</feature>
<dbReference type="PROSITE" id="PS50930">
    <property type="entry name" value="HTH_LYTTR"/>
    <property type="match status" value="1"/>
</dbReference>
<dbReference type="GO" id="GO:0000156">
    <property type="term" value="F:phosphorelay response regulator activity"/>
    <property type="evidence" value="ECO:0007669"/>
    <property type="project" value="InterPro"/>
</dbReference>
<dbReference type="Gene3D" id="2.40.50.1020">
    <property type="entry name" value="LytTr DNA-binding domain"/>
    <property type="match status" value="1"/>
</dbReference>
<dbReference type="OrthoDB" id="5942029at2"/>
<dbReference type="PANTHER" id="PTHR37299:SF1">
    <property type="entry name" value="STAGE 0 SPORULATION PROTEIN A HOMOLOG"/>
    <property type="match status" value="1"/>
</dbReference>
<keyword evidence="5" id="KW-1185">Reference proteome</keyword>
<keyword evidence="1" id="KW-0902">Two-component regulatory system</keyword>
<sequence>MSYLQAQHRQQDVSPVLSETPPVDRPEPLPPRVSVGLESAPDHRAAPVTPSADGAAKERDDAGMQPDRSRYFVRIGDELRPIDMNAVVSIGGADDYAEVWTLTGRHLVRMTLAEFTKSLDPAKYARVHRSWIVNVHRIARAEPAGGGRLLLHMETGQTISTSRTGAKLLRDRVI</sequence>
<dbReference type="Pfam" id="PF04397">
    <property type="entry name" value="LytTR"/>
    <property type="match status" value="1"/>
</dbReference>
<proteinExistence type="predicted"/>
<evidence type="ECO:0000259" key="3">
    <source>
        <dbReference type="PROSITE" id="PS50930"/>
    </source>
</evidence>
<name>A0A328NZC7_9GAMM</name>
<dbReference type="Proteomes" id="UP000248926">
    <property type="component" value="Unassembled WGS sequence"/>
</dbReference>
<dbReference type="PANTHER" id="PTHR37299">
    <property type="entry name" value="TRANSCRIPTIONAL REGULATOR-RELATED"/>
    <property type="match status" value="1"/>
</dbReference>
<dbReference type="InterPro" id="IPR007492">
    <property type="entry name" value="LytTR_DNA-bd_dom"/>
</dbReference>
<reference evidence="4 5" key="1">
    <citation type="journal article" date="2018" name="Genet. Mol. Biol.">
        <title>The genome sequence of Dyella jiangningensis FCAV SCS01 from a lignocellulose-decomposing microbial consortium metagenome reveals potential for biotechnological applications.</title>
        <authorList>
            <person name="Desiderato J.G."/>
            <person name="Alvarenga D.O."/>
            <person name="Constancio M.T.L."/>
            <person name="Alves L.M.C."/>
            <person name="Varani A.M."/>
        </authorList>
    </citation>
    <scope>NUCLEOTIDE SEQUENCE [LARGE SCALE GENOMIC DNA]</scope>
    <source>
        <strain evidence="4 5">FCAV SCS01</strain>
    </source>
</reference>
<dbReference type="SMART" id="SM00850">
    <property type="entry name" value="LytTR"/>
    <property type="match status" value="1"/>
</dbReference>
<evidence type="ECO:0000313" key="4">
    <source>
        <dbReference type="EMBL" id="RAO74513.1"/>
    </source>
</evidence>